<accession>A0A0S7ECW2</accession>
<dbReference type="AlphaFoldDB" id="A0A0S7ECW2"/>
<dbReference type="Proteomes" id="UP000069030">
    <property type="component" value="Chromosome"/>
</dbReference>
<evidence type="ECO:0000313" key="2">
    <source>
        <dbReference type="EMBL" id="ALU25994.1"/>
    </source>
</evidence>
<gene>
    <name evidence="2" type="ORF">AS202_07485</name>
</gene>
<organism evidence="2 3">
    <name type="scientific">Myroides odoratimimus</name>
    <dbReference type="NCBI Taxonomy" id="76832"/>
    <lineage>
        <taxon>Bacteria</taxon>
        <taxon>Pseudomonadati</taxon>
        <taxon>Bacteroidota</taxon>
        <taxon>Flavobacteriia</taxon>
        <taxon>Flavobacteriales</taxon>
        <taxon>Flavobacteriaceae</taxon>
        <taxon>Myroides</taxon>
    </lineage>
</organism>
<evidence type="ECO:0000259" key="1">
    <source>
        <dbReference type="Pfam" id="PF13021"/>
    </source>
</evidence>
<dbReference type="RefSeq" id="WP_006257506.1">
    <property type="nucleotide sequence ID" value="NZ_BCMQ01000001.1"/>
</dbReference>
<name>A0A0S7ECW2_9FLAO</name>
<feature type="domain" description="DUF3885" evidence="1">
    <location>
        <begin position="90"/>
        <end position="144"/>
    </location>
</feature>
<evidence type="ECO:0000313" key="3">
    <source>
        <dbReference type="Proteomes" id="UP000069030"/>
    </source>
</evidence>
<dbReference type="EMBL" id="CP013690">
    <property type="protein sequence ID" value="ALU25994.1"/>
    <property type="molecule type" value="Genomic_DNA"/>
</dbReference>
<dbReference type="KEGG" id="mod:AS202_07485"/>
<proteinExistence type="predicted"/>
<dbReference type="InterPro" id="IPR024976">
    <property type="entry name" value="DUF3885"/>
</dbReference>
<dbReference type="GeneID" id="66974637"/>
<dbReference type="Pfam" id="PF13021">
    <property type="entry name" value="DUF3885"/>
    <property type="match status" value="1"/>
</dbReference>
<sequence>MVLKEFDEKARSTFGICSFETIKEVFRVERISFREDNVFEILEVIIALIEKNFKSGYCYVRITFWDLAESDSFSNNCLLIEINDDSAVGLYHFNLKEEGLKQLLLSHLNYELGLEPSINITAFFINFEDKIVVNVFDDRGLDYLVIND</sequence>
<reference evidence="2 3" key="1">
    <citation type="journal article" date="2016" name="J. Zhejiang Univ. Sci. B">
        <title>Antibiotic resistance mechanisms of Myroides sp.</title>
        <authorList>
            <person name="Hu S."/>
            <person name="Yuan S."/>
            <person name="Qu H."/>
            <person name="Jiang T."/>
            <person name="Zhou Y."/>
            <person name="Wang M."/>
            <person name="Ming D."/>
        </authorList>
    </citation>
    <scope>NUCLEOTIDE SEQUENCE [LARGE SCALE GENOMIC DNA]</scope>
    <source>
        <strain evidence="2 3">PR63039</strain>
    </source>
</reference>
<protein>
    <recommendedName>
        <fullName evidence="1">DUF3885 domain-containing protein</fullName>
    </recommendedName>
</protein>